<keyword evidence="2" id="KW-0732">Signal</keyword>
<dbReference type="SUPFAM" id="SSF103088">
    <property type="entry name" value="OmpA-like"/>
    <property type="match status" value="1"/>
</dbReference>
<feature type="domain" description="OmpA-like" evidence="3">
    <location>
        <begin position="276"/>
        <end position="402"/>
    </location>
</feature>
<proteinExistence type="predicted"/>
<protein>
    <recommendedName>
        <fullName evidence="3">OmpA-like domain-containing protein</fullName>
    </recommendedName>
</protein>
<dbReference type="EMBL" id="BLAF01000021">
    <property type="protein sequence ID" value="GES21149.1"/>
    <property type="molecule type" value="Genomic_DNA"/>
</dbReference>
<reference evidence="4 5" key="1">
    <citation type="submission" date="2019-10" db="EMBL/GenBank/DDBJ databases">
        <title>Whole genome shotgun sequence of Acrocarpospora pleiomorpha NBRC 16267.</title>
        <authorList>
            <person name="Ichikawa N."/>
            <person name="Kimura A."/>
            <person name="Kitahashi Y."/>
            <person name="Komaki H."/>
            <person name="Oguchi A."/>
        </authorList>
    </citation>
    <scope>NUCLEOTIDE SEQUENCE [LARGE SCALE GENOMIC DNA]</scope>
    <source>
        <strain evidence="4 5">NBRC 16267</strain>
    </source>
</reference>
<evidence type="ECO:0000256" key="2">
    <source>
        <dbReference type="SAM" id="SignalP"/>
    </source>
</evidence>
<organism evidence="4 5">
    <name type="scientific">Acrocarpospora pleiomorpha</name>
    <dbReference type="NCBI Taxonomy" id="90975"/>
    <lineage>
        <taxon>Bacteria</taxon>
        <taxon>Bacillati</taxon>
        <taxon>Actinomycetota</taxon>
        <taxon>Actinomycetes</taxon>
        <taxon>Streptosporangiales</taxon>
        <taxon>Streptosporangiaceae</taxon>
        <taxon>Acrocarpospora</taxon>
    </lineage>
</organism>
<evidence type="ECO:0000259" key="3">
    <source>
        <dbReference type="PROSITE" id="PS51123"/>
    </source>
</evidence>
<dbReference type="AlphaFoldDB" id="A0A5M3XM03"/>
<dbReference type="GO" id="GO:0016020">
    <property type="term" value="C:membrane"/>
    <property type="evidence" value="ECO:0007669"/>
    <property type="project" value="UniProtKB-UniRule"/>
</dbReference>
<dbReference type="PROSITE" id="PS51257">
    <property type="entry name" value="PROKAR_LIPOPROTEIN"/>
    <property type="match status" value="1"/>
</dbReference>
<accession>A0A5M3XM03</accession>
<feature type="chain" id="PRO_5024458655" description="OmpA-like domain-containing protein" evidence="2">
    <location>
        <begin position="25"/>
        <end position="402"/>
    </location>
</feature>
<dbReference type="InterPro" id="IPR036737">
    <property type="entry name" value="OmpA-like_sf"/>
</dbReference>
<dbReference type="Gene3D" id="3.30.1330.60">
    <property type="entry name" value="OmpA-like domain"/>
    <property type="match status" value="1"/>
</dbReference>
<keyword evidence="1" id="KW-0472">Membrane</keyword>
<keyword evidence="5" id="KW-1185">Reference proteome</keyword>
<comment type="caution">
    <text evidence="4">The sequence shown here is derived from an EMBL/GenBank/DDBJ whole genome shotgun (WGS) entry which is preliminary data.</text>
</comment>
<name>A0A5M3XM03_9ACTN</name>
<dbReference type="PROSITE" id="PS51123">
    <property type="entry name" value="OMPA_2"/>
    <property type="match status" value="1"/>
</dbReference>
<evidence type="ECO:0000313" key="5">
    <source>
        <dbReference type="Proteomes" id="UP000377595"/>
    </source>
</evidence>
<evidence type="ECO:0000256" key="1">
    <source>
        <dbReference type="PROSITE-ProRule" id="PRU00473"/>
    </source>
</evidence>
<feature type="signal peptide" evidence="2">
    <location>
        <begin position="1"/>
        <end position="24"/>
    </location>
</feature>
<dbReference type="Pfam" id="PF00691">
    <property type="entry name" value="OmpA"/>
    <property type="match status" value="1"/>
</dbReference>
<gene>
    <name evidence="4" type="ORF">Aple_040450</name>
</gene>
<dbReference type="InterPro" id="IPR006665">
    <property type="entry name" value="OmpA-like"/>
</dbReference>
<sequence>MKTPQLLAVAAISMVATSCTQSVASPNPEAAGYQCAYNKNAPVALVIGARANSPAPQLPEKAQELVSAAADNGQLVTIVRIDGNPRVVFKKQLKHIAQNDEGRKDESNRFLGDIRSVLLPGGTPPSPWEPVGAVQPEADVLSAFRLGVRAVPAKGTVIVVDSGVQTVEPLDFRGDGMLTIEPADLVDYVKQLKLLPDARGRQVLFSGLGDTALPQAKLEAYRSNIVALWRGIAKAGGACVDVDSQATTLDARAGVPSVSVVNPPPLPPPPTQPPTCSTVDLADSNNVGFLPDQDVFRNPRGARATLKELAAALLSDPRQHLRLTGTSANFGTEAGRIQLSYARAKAVENALVDMGVPRERISSTGVGTHFPDFQEDHGPNGEMLSAAAEQNRKVIAELVCEP</sequence>
<evidence type="ECO:0000313" key="4">
    <source>
        <dbReference type="EMBL" id="GES21149.1"/>
    </source>
</evidence>
<dbReference type="Proteomes" id="UP000377595">
    <property type="component" value="Unassembled WGS sequence"/>
</dbReference>
<dbReference type="RefSeq" id="WP_170321574.1">
    <property type="nucleotide sequence ID" value="NZ_BAAAHM010000003.1"/>
</dbReference>